<dbReference type="Pfam" id="PF07715">
    <property type="entry name" value="Plug"/>
    <property type="match status" value="1"/>
</dbReference>
<dbReference type="NCBIfam" id="TIGR04056">
    <property type="entry name" value="OMP_RagA_SusC"/>
    <property type="match status" value="1"/>
</dbReference>
<evidence type="ECO:0000313" key="3">
    <source>
        <dbReference type="EMBL" id="RRD92971.1"/>
    </source>
</evidence>
<dbReference type="InterPro" id="IPR037066">
    <property type="entry name" value="Plug_dom_sf"/>
</dbReference>
<feature type="signal peptide" evidence="1">
    <location>
        <begin position="1"/>
        <end position="23"/>
    </location>
</feature>
<dbReference type="Proteomes" id="UP000279562">
    <property type="component" value="Unassembled WGS sequence"/>
</dbReference>
<dbReference type="SUPFAM" id="SSF56935">
    <property type="entry name" value="Porins"/>
    <property type="match status" value="1"/>
</dbReference>
<evidence type="ECO:0000256" key="1">
    <source>
        <dbReference type="SAM" id="SignalP"/>
    </source>
</evidence>
<reference evidence="3 4" key="1">
    <citation type="submission" date="2018-11" db="EMBL/GenBank/DDBJ databases">
        <title>Genomes From Bacteria Associated with the Canine Oral Cavity: a Test Case for Automated Genome-Based Taxonomic Assignment.</title>
        <authorList>
            <person name="Coil D.A."/>
            <person name="Jospin G."/>
            <person name="Darling A.E."/>
            <person name="Wallis C."/>
            <person name="Davis I.J."/>
            <person name="Harris S."/>
            <person name="Eisen J.A."/>
            <person name="Holcombe L.J."/>
            <person name="O'Flynn C."/>
        </authorList>
    </citation>
    <scope>NUCLEOTIDE SEQUENCE [LARGE SCALE GENOMIC DNA]</scope>
    <source>
        <strain evidence="3 4">OH1047_COT-310</strain>
    </source>
</reference>
<feature type="chain" id="PRO_5018316329" evidence="1">
    <location>
        <begin position="24"/>
        <end position="950"/>
    </location>
</feature>
<evidence type="ECO:0000313" key="4">
    <source>
        <dbReference type="Proteomes" id="UP000279562"/>
    </source>
</evidence>
<dbReference type="AlphaFoldDB" id="A0A3P2AC17"/>
<organism evidence="3 4">
    <name type="scientific">Prevotella heparinolytica</name>
    <dbReference type="NCBI Taxonomy" id="28113"/>
    <lineage>
        <taxon>Bacteria</taxon>
        <taxon>Pseudomonadati</taxon>
        <taxon>Bacteroidota</taxon>
        <taxon>Bacteroidia</taxon>
        <taxon>Bacteroidales</taxon>
        <taxon>Bacteroidaceae</taxon>
        <taxon>Bacteroides</taxon>
    </lineage>
</organism>
<sequence>MKYIQTKFILCAMSVFSFFAVNAQTMVENEMDSLATDKQPLVQVAYRKVAQNDLLGGVSVVNVEELTDKNYNTYSLDNMQGYIGGWTGNSMWGMDADNAGYLVLVDGVPRSTDNVLPSEISQITFLKGAQAVVLYGSRAAKGAILITTKRGSEGDLRVNVRANTRLDVAKSFPEYLGAAEYMTLYNEASLNDGKGISYTQEQIYNHGSGLNPYRYPDMNFYSSDYIRKVSNYSDVSAEITGGGKRARFYTQVGYAHGGSLLKLGEAKNNGTNRLNVRGNVDVTINDFISAYINANAVFHDAKSAKGNYWSDAATVRPNSHNYVAPFIPLDYIDPNAAAAWELINTSNNIIDGKYFLGGSSLAPTNVFADSYAAGSLKLTSRQFQFDAGVDINLNKVLKGLSFHTQFAVDYATAYTTSFDNKYAVYTPTWSNYGGKDVIVGLVKEGNDERTATQNVGSSADTQTIAFSGRFNYERTFKKDHNISAMLIASGYQQTLSARYHRISNANLALQAGYNFRNKYYADFGMALIHSAKLAEGHRNALSPSLTLGWRMSKEGFLADSPVVDDLMFSISGSVLHQDIDVALGGNEYYLYKSVWTQNDGYGWYDGSSGRYTISTRGENTDLTFIKRKELSVNLRTSLWKKLLTADASFFINSMEGYLVNPTSYPGHLVTGYPAASFVPVMNYNNNRRVGFDFNVNMNKRLGKVDFSLGLSGTYYDTKATKRDEIFTDTRKREGRPVDGIWGYKSAGFFKNDADIAASPEQKLGGTVKPGDIKYIDLNNDNVIDEKDQTYLGKGGWYGAPFTLGVNLTAKWNGFTFFALGTGGFGAYGMKNSSYYWISGENKYSAIVRNRWTPETAETATYPRLTTESGSNNFVSSDFWMYKNNRFNLVKVQVTYDLPKQWLRNSFLHEVSAYVSGGNLLTIAKERKHMEMSVGSAPQTRFYNIGVKAVF</sequence>
<comment type="caution">
    <text evidence="3">The sequence shown here is derived from an EMBL/GenBank/DDBJ whole genome shotgun (WGS) entry which is preliminary data.</text>
</comment>
<feature type="domain" description="TonB-dependent receptor plug" evidence="2">
    <location>
        <begin position="56"/>
        <end position="143"/>
    </location>
</feature>
<accession>A0A3P2AC17</accession>
<dbReference type="RefSeq" id="WP_125238256.1">
    <property type="nucleotide sequence ID" value="NZ_RQYF01000004.1"/>
</dbReference>
<protein>
    <submittedName>
        <fullName evidence="3">SusC/RagA family TonB-linked outer membrane protein</fullName>
    </submittedName>
</protein>
<proteinExistence type="predicted"/>
<evidence type="ECO:0000259" key="2">
    <source>
        <dbReference type="Pfam" id="PF07715"/>
    </source>
</evidence>
<dbReference type="InterPro" id="IPR012910">
    <property type="entry name" value="Plug_dom"/>
</dbReference>
<dbReference type="EMBL" id="RQYF01000004">
    <property type="protein sequence ID" value="RRD92971.1"/>
    <property type="molecule type" value="Genomic_DNA"/>
</dbReference>
<dbReference type="Gene3D" id="2.170.130.10">
    <property type="entry name" value="TonB-dependent receptor, plug domain"/>
    <property type="match status" value="1"/>
</dbReference>
<keyword evidence="1" id="KW-0732">Signal</keyword>
<keyword evidence="4" id="KW-1185">Reference proteome</keyword>
<dbReference type="InterPro" id="IPR023996">
    <property type="entry name" value="TonB-dep_OMP_SusC/RagA"/>
</dbReference>
<gene>
    <name evidence="3" type="ORF">EII33_01710</name>
</gene>
<name>A0A3P2AC17_9BACE</name>